<gene>
    <name evidence="1" type="ORF">E2562_030136</name>
</gene>
<proteinExistence type="predicted"/>
<evidence type="ECO:0000313" key="2">
    <source>
        <dbReference type="Proteomes" id="UP000479710"/>
    </source>
</evidence>
<sequence>MDELRRLRVTELRRESQQGHLCMGARGDTAMAIDPDWKMVRPDIGRIEKWLVAAAAAALNTMLHGIAADLSIWRPPLIPKYQSQWELGHGNVIISFQLTVT</sequence>
<reference evidence="1 2" key="1">
    <citation type="submission" date="2019-11" db="EMBL/GenBank/DDBJ databases">
        <title>Whole genome sequence of Oryza granulata.</title>
        <authorList>
            <person name="Li W."/>
        </authorList>
    </citation>
    <scope>NUCLEOTIDE SEQUENCE [LARGE SCALE GENOMIC DNA]</scope>
    <source>
        <strain evidence="2">cv. Menghai</strain>
        <tissue evidence="1">Leaf</tissue>
    </source>
</reference>
<comment type="caution">
    <text evidence="1">The sequence shown here is derived from an EMBL/GenBank/DDBJ whole genome shotgun (WGS) entry which is preliminary data.</text>
</comment>
<dbReference type="AlphaFoldDB" id="A0A6G1BMR8"/>
<keyword evidence="2" id="KW-1185">Reference proteome</keyword>
<organism evidence="1 2">
    <name type="scientific">Oryza meyeriana var. granulata</name>
    <dbReference type="NCBI Taxonomy" id="110450"/>
    <lineage>
        <taxon>Eukaryota</taxon>
        <taxon>Viridiplantae</taxon>
        <taxon>Streptophyta</taxon>
        <taxon>Embryophyta</taxon>
        <taxon>Tracheophyta</taxon>
        <taxon>Spermatophyta</taxon>
        <taxon>Magnoliopsida</taxon>
        <taxon>Liliopsida</taxon>
        <taxon>Poales</taxon>
        <taxon>Poaceae</taxon>
        <taxon>BOP clade</taxon>
        <taxon>Oryzoideae</taxon>
        <taxon>Oryzeae</taxon>
        <taxon>Oryzinae</taxon>
        <taxon>Oryza</taxon>
        <taxon>Oryza meyeriana</taxon>
    </lineage>
</organism>
<accession>A0A6G1BMR8</accession>
<dbReference type="Proteomes" id="UP000479710">
    <property type="component" value="Unassembled WGS sequence"/>
</dbReference>
<dbReference type="EMBL" id="SPHZ02000012">
    <property type="protein sequence ID" value="KAF0889655.1"/>
    <property type="molecule type" value="Genomic_DNA"/>
</dbReference>
<protein>
    <submittedName>
        <fullName evidence="1">Uncharacterized protein</fullName>
    </submittedName>
</protein>
<evidence type="ECO:0000313" key="1">
    <source>
        <dbReference type="EMBL" id="KAF0889655.1"/>
    </source>
</evidence>
<name>A0A6G1BMR8_9ORYZ</name>